<dbReference type="EMBL" id="BEXD01002146">
    <property type="protein sequence ID" value="GBB97179.1"/>
    <property type="molecule type" value="Genomic_DNA"/>
</dbReference>
<name>A0A2Z6RIT5_9GLOM</name>
<accession>A0A2Z6RIT5</accession>
<organism evidence="1 2">
    <name type="scientific">Rhizophagus clarus</name>
    <dbReference type="NCBI Taxonomy" id="94130"/>
    <lineage>
        <taxon>Eukaryota</taxon>
        <taxon>Fungi</taxon>
        <taxon>Fungi incertae sedis</taxon>
        <taxon>Mucoromycota</taxon>
        <taxon>Glomeromycotina</taxon>
        <taxon>Glomeromycetes</taxon>
        <taxon>Glomerales</taxon>
        <taxon>Glomeraceae</taxon>
        <taxon>Rhizophagus</taxon>
    </lineage>
</organism>
<protein>
    <submittedName>
        <fullName evidence="1">Uncharacterized protein</fullName>
    </submittedName>
</protein>
<evidence type="ECO:0000313" key="2">
    <source>
        <dbReference type="Proteomes" id="UP000247702"/>
    </source>
</evidence>
<sequence length="83" mass="9438">MNEGGETMSIIVLMVGVRWNSRSLINNQYNTNLWEINAAKNLEILISASTEVVFQTDPKGVYSHVPEKCIMTYLEPSFGRKMK</sequence>
<reference evidence="1 2" key="1">
    <citation type="submission" date="2017-11" db="EMBL/GenBank/DDBJ databases">
        <title>The genome of Rhizophagus clarus HR1 reveals common genetic basis of auxotrophy among arbuscular mycorrhizal fungi.</title>
        <authorList>
            <person name="Kobayashi Y."/>
        </authorList>
    </citation>
    <scope>NUCLEOTIDE SEQUENCE [LARGE SCALE GENOMIC DNA]</scope>
    <source>
        <strain evidence="1 2">HR1</strain>
    </source>
</reference>
<keyword evidence="2" id="KW-1185">Reference proteome</keyword>
<gene>
    <name evidence="1" type="ORF">RclHR1_02930028</name>
</gene>
<comment type="caution">
    <text evidence="1">The sequence shown here is derived from an EMBL/GenBank/DDBJ whole genome shotgun (WGS) entry which is preliminary data.</text>
</comment>
<proteinExistence type="predicted"/>
<dbReference type="Proteomes" id="UP000247702">
    <property type="component" value="Unassembled WGS sequence"/>
</dbReference>
<dbReference type="AlphaFoldDB" id="A0A2Z6RIT5"/>
<evidence type="ECO:0000313" key="1">
    <source>
        <dbReference type="EMBL" id="GBB97179.1"/>
    </source>
</evidence>